<evidence type="ECO:0000313" key="2">
    <source>
        <dbReference type="Proteomes" id="UP001177260"/>
    </source>
</evidence>
<sequence>MDTLLTADIVANSPRFRRKSSTFVDAIHDLPEKADLAPAQLYSTESGLSVLVLTYLLRKTLFIESWCDDERIIEENVRRVKISSPDYVGWTSEDAVKHYLTRITARIPQFQTMEEKDLNYIKAGVSLEAGSYKADASLSEQGEDYARKMTECLIKHREDEMQAMADQGEIDCGLKPLTVWTSTRRRTIETAQYLHETGYKVRQRSQLSQLNPGVCEKMSERKIREEYPDEVAKHELDPYHHRYPRAESYHDLAVRLEPVILELEREQNDLLIIAHESVLRVLYGYLMACNAADIPFLEFPRDEIIEIIPESYQNEARRIHIPGLPKEIIPGSPEDIKIPVPSEVNTPLVGGIGSPKEGFSTPQSGLRTPREPERISQQHVEDVV</sequence>
<evidence type="ECO:0000313" key="1">
    <source>
        <dbReference type="EMBL" id="KAK1149941.1"/>
    </source>
</evidence>
<dbReference type="EMBL" id="JAOPJF010000002">
    <property type="protein sequence ID" value="KAK1149941.1"/>
    <property type="molecule type" value="Genomic_DNA"/>
</dbReference>
<organism evidence="1 2">
    <name type="scientific">Aspergillus melleus</name>
    <dbReference type="NCBI Taxonomy" id="138277"/>
    <lineage>
        <taxon>Eukaryota</taxon>
        <taxon>Fungi</taxon>
        <taxon>Dikarya</taxon>
        <taxon>Ascomycota</taxon>
        <taxon>Pezizomycotina</taxon>
        <taxon>Eurotiomycetes</taxon>
        <taxon>Eurotiomycetidae</taxon>
        <taxon>Eurotiales</taxon>
        <taxon>Aspergillaceae</taxon>
        <taxon>Aspergillus</taxon>
        <taxon>Aspergillus subgen. Circumdati</taxon>
    </lineage>
</organism>
<reference evidence="1 2" key="1">
    <citation type="journal article" date="2023" name="ACS Omega">
        <title>Identification of the Neoaspergillic Acid Biosynthesis Gene Cluster by Establishing an In Vitro CRISPR-Ribonucleoprotein Genetic System in Aspergillus melleus.</title>
        <authorList>
            <person name="Yuan B."/>
            <person name="Grau M.F."/>
            <person name="Murata R.M."/>
            <person name="Torok T."/>
            <person name="Venkateswaran K."/>
            <person name="Stajich J.E."/>
            <person name="Wang C.C.C."/>
        </authorList>
    </citation>
    <scope>NUCLEOTIDE SEQUENCE [LARGE SCALE GENOMIC DNA]</scope>
    <source>
        <strain evidence="1 2">IMV 1140</strain>
    </source>
</reference>
<proteinExistence type="predicted"/>
<dbReference type="Proteomes" id="UP001177260">
    <property type="component" value="Unassembled WGS sequence"/>
</dbReference>
<accession>A0ACC3BGC7</accession>
<name>A0ACC3BGC7_9EURO</name>
<gene>
    <name evidence="1" type="ORF">N8T08_003497</name>
</gene>
<keyword evidence="2" id="KW-1185">Reference proteome</keyword>
<protein>
    <submittedName>
        <fullName evidence="1">Uncharacterized protein</fullName>
    </submittedName>
</protein>
<comment type="caution">
    <text evidence="1">The sequence shown here is derived from an EMBL/GenBank/DDBJ whole genome shotgun (WGS) entry which is preliminary data.</text>
</comment>